<keyword evidence="1" id="KW-0812">Transmembrane</keyword>
<reference evidence="2" key="1">
    <citation type="submission" date="2021-04" db="EMBL/GenBank/DDBJ databases">
        <authorList>
            <person name="Rodrigo-Torres L."/>
            <person name="Arahal R. D."/>
            <person name="Lucena T."/>
        </authorList>
    </citation>
    <scope>NUCLEOTIDE SEQUENCE</scope>
    <source>
        <strain evidence="2">AS29M-1</strain>
    </source>
</reference>
<organism evidence="2 3">
    <name type="scientific">Parvicella tangerina</name>
    <dbReference type="NCBI Taxonomy" id="2829795"/>
    <lineage>
        <taxon>Bacteria</taxon>
        <taxon>Pseudomonadati</taxon>
        <taxon>Bacteroidota</taxon>
        <taxon>Flavobacteriia</taxon>
        <taxon>Flavobacteriales</taxon>
        <taxon>Parvicellaceae</taxon>
        <taxon>Parvicella</taxon>
    </lineage>
</organism>
<dbReference type="Proteomes" id="UP000683507">
    <property type="component" value="Chromosome"/>
</dbReference>
<keyword evidence="3" id="KW-1185">Reference proteome</keyword>
<feature type="transmembrane region" description="Helical" evidence="1">
    <location>
        <begin position="20"/>
        <end position="40"/>
    </location>
</feature>
<proteinExistence type="predicted"/>
<name>A0A916NC25_9FLAO</name>
<sequence>MSFSDMDCMACYIVTRHWLLHGVHGMLHCHTALVVAWIAWHVRLSHGIGCCMECMACYIVTRHWLLHGLHGMLHYHTALVVAWIAWYVTLSRGIG</sequence>
<dbReference type="AlphaFoldDB" id="A0A916NC25"/>
<accession>A0A916NC25</accession>
<feature type="transmembrane region" description="Helical" evidence="1">
    <location>
        <begin position="72"/>
        <end position="90"/>
    </location>
</feature>
<dbReference type="KEGG" id="ptan:CRYO30217_01839"/>
<evidence type="ECO:0000313" key="2">
    <source>
        <dbReference type="EMBL" id="CAG5082204.1"/>
    </source>
</evidence>
<dbReference type="EMBL" id="OU015584">
    <property type="protein sequence ID" value="CAG5082204.1"/>
    <property type="molecule type" value="Genomic_DNA"/>
</dbReference>
<protein>
    <submittedName>
        <fullName evidence="2">Uncharacterized protein</fullName>
    </submittedName>
</protein>
<keyword evidence="1" id="KW-0472">Membrane</keyword>
<keyword evidence="1" id="KW-1133">Transmembrane helix</keyword>
<gene>
    <name evidence="2" type="ORF">CRYO30217_01839</name>
</gene>
<evidence type="ECO:0000256" key="1">
    <source>
        <dbReference type="SAM" id="Phobius"/>
    </source>
</evidence>
<evidence type="ECO:0000313" key="3">
    <source>
        <dbReference type="Proteomes" id="UP000683507"/>
    </source>
</evidence>